<protein>
    <submittedName>
        <fullName evidence="2">Uncharacterized protein</fullName>
    </submittedName>
</protein>
<reference evidence="2" key="1">
    <citation type="submission" date="2020-03" db="EMBL/GenBank/DDBJ databases">
        <authorList>
            <person name="Weist P."/>
        </authorList>
    </citation>
    <scope>NUCLEOTIDE SEQUENCE</scope>
</reference>
<name>A0A9N7VJ92_PLEPL</name>
<gene>
    <name evidence="2" type="ORF">PLEPLA_LOCUS38402</name>
</gene>
<dbReference type="EMBL" id="CADEAL010004064">
    <property type="protein sequence ID" value="CAB1450710.1"/>
    <property type="molecule type" value="Genomic_DNA"/>
</dbReference>
<feature type="region of interest" description="Disordered" evidence="1">
    <location>
        <begin position="121"/>
        <end position="149"/>
    </location>
</feature>
<dbReference type="AlphaFoldDB" id="A0A9N7VJ92"/>
<proteinExistence type="predicted"/>
<comment type="caution">
    <text evidence="2">The sequence shown here is derived from an EMBL/GenBank/DDBJ whole genome shotgun (WGS) entry which is preliminary data.</text>
</comment>
<dbReference type="Proteomes" id="UP001153269">
    <property type="component" value="Unassembled WGS sequence"/>
</dbReference>
<sequence length="149" mass="16126">MLHYTLMSSRLSCSPVYSSFLLFLCLVPGVAYSELRPFSFEAQSSRALRARGLLGLGGRIPRRGCESDCLSPKCVIIQPVLLGDPPDLLHLSHGSLETVKRRSTSQLLSLRAADSEEPIAACPGGGIAARRPNGEVEHRKRVTAPGKKD</sequence>
<keyword evidence="3" id="KW-1185">Reference proteome</keyword>
<evidence type="ECO:0000256" key="1">
    <source>
        <dbReference type="SAM" id="MobiDB-lite"/>
    </source>
</evidence>
<organism evidence="2 3">
    <name type="scientific">Pleuronectes platessa</name>
    <name type="common">European plaice</name>
    <dbReference type="NCBI Taxonomy" id="8262"/>
    <lineage>
        <taxon>Eukaryota</taxon>
        <taxon>Metazoa</taxon>
        <taxon>Chordata</taxon>
        <taxon>Craniata</taxon>
        <taxon>Vertebrata</taxon>
        <taxon>Euteleostomi</taxon>
        <taxon>Actinopterygii</taxon>
        <taxon>Neopterygii</taxon>
        <taxon>Teleostei</taxon>
        <taxon>Neoteleostei</taxon>
        <taxon>Acanthomorphata</taxon>
        <taxon>Carangaria</taxon>
        <taxon>Pleuronectiformes</taxon>
        <taxon>Pleuronectoidei</taxon>
        <taxon>Pleuronectidae</taxon>
        <taxon>Pleuronectes</taxon>
    </lineage>
</organism>
<accession>A0A9N7VJ92</accession>
<evidence type="ECO:0000313" key="2">
    <source>
        <dbReference type="EMBL" id="CAB1450710.1"/>
    </source>
</evidence>
<evidence type="ECO:0000313" key="3">
    <source>
        <dbReference type="Proteomes" id="UP001153269"/>
    </source>
</evidence>